<evidence type="ECO:0000259" key="10">
    <source>
        <dbReference type="SMART" id="SM00841"/>
    </source>
</evidence>
<dbReference type="NCBIfam" id="NF001810">
    <property type="entry name" value="PRK00529.1"/>
    <property type="match status" value="1"/>
</dbReference>
<evidence type="ECO:0000313" key="12">
    <source>
        <dbReference type="EMBL" id="HCW92398.1"/>
    </source>
</evidence>
<dbReference type="SMART" id="SM01185">
    <property type="entry name" value="EFP"/>
    <property type="match status" value="1"/>
</dbReference>
<dbReference type="HAMAP" id="MF_00141">
    <property type="entry name" value="EF_P"/>
    <property type="match status" value="1"/>
</dbReference>
<evidence type="ECO:0000256" key="5">
    <source>
        <dbReference type="ARBA" id="ARBA00022768"/>
    </source>
</evidence>
<gene>
    <name evidence="7 12" type="primary">efp</name>
    <name evidence="12" type="ORF">DHM44_01815</name>
</gene>
<dbReference type="Pfam" id="PF09285">
    <property type="entry name" value="Elong-fact-P_C"/>
    <property type="match status" value="1"/>
</dbReference>
<dbReference type="InterPro" id="IPR011768">
    <property type="entry name" value="Transl_elongation_fac_P"/>
</dbReference>
<dbReference type="CDD" id="cd05794">
    <property type="entry name" value="S1_EF-P_repeat_2"/>
    <property type="match status" value="1"/>
</dbReference>
<dbReference type="FunFam" id="2.40.50.140:FF:000009">
    <property type="entry name" value="Elongation factor P"/>
    <property type="match status" value="1"/>
</dbReference>
<dbReference type="Gene3D" id="2.30.30.30">
    <property type="match status" value="1"/>
</dbReference>
<sequence>MVLTPNQFKKGKKVEIEGEPYSVVEYLHVKMGRGGANVRTKLKSLLSGNVIERTFKSDEKIKQPDFEEKSMQYLYNDGENYYFMDNESFEQIAISAEDLGDIVNYMPENLSVEVQLFNQNPVGVELPNFVELEIVETEPGIKGDTVTGGTKPAKLSTGGSISVPLFISEGDVVKVDTRDGSYIERVKTTK</sequence>
<dbReference type="FunFam" id="2.40.50.140:FF:000004">
    <property type="entry name" value="Elongation factor P"/>
    <property type="match status" value="1"/>
</dbReference>
<dbReference type="Pfam" id="PF01132">
    <property type="entry name" value="EFP"/>
    <property type="match status" value="1"/>
</dbReference>
<dbReference type="NCBIfam" id="TIGR00038">
    <property type="entry name" value="efp"/>
    <property type="match status" value="1"/>
</dbReference>
<comment type="subcellular location">
    <subcellularLocation>
        <location evidence="1 7">Cytoplasm</location>
    </subcellularLocation>
</comment>
<evidence type="ECO:0000256" key="3">
    <source>
        <dbReference type="ARBA" id="ARBA00009479"/>
    </source>
</evidence>
<dbReference type="Pfam" id="PF08207">
    <property type="entry name" value="EFP_N"/>
    <property type="match status" value="1"/>
</dbReference>
<dbReference type="SMART" id="SM00841">
    <property type="entry name" value="Elong-fact-P_C"/>
    <property type="match status" value="1"/>
</dbReference>
<dbReference type="GO" id="GO:0005829">
    <property type="term" value="C:cytosol"/>
    <property type="evidence" value="ECO:0007669"/>
    <property type="project" value="UniProtKB-ARBA"/>
</dbReference>
<dbReference type="SUPFAM" id="SSF50249">
    <property type="entry name" value="Nucleic acid-binding proteins"/>
    <property type="match status" value="2"/>
</dbReference>
<dbReference type="PIRSF" id="PIRSF005901">
    <property type="entry name" value="EF-P"/>
    <property type="match status" value="1"/>
</dbReference>
<dbReference type="Gene3D" id="2.40.50.140">
    <property type="entry name" value="Nucleic acid-binding proteins"/>
    <property type="match status" value="2"/>
</dbReference>
<dbReference type="SUPFAM" id="SSF50104">
    <property type="entry name" value="Translation proteins SH3-like domain"/>
    <property type="match status" value="1"/>
</dbReference>
<dbReference type="InterPro" id="IPR020599">
    <property type="entry name" value="Transl_elong_fac_P/YeiP"/>
</dbReference>
<dbReference type="Proteomes" id="UP000262325">
    <property type="component" value="Unassembled WGS sequence"/>
</dbReference>
<comment type="pathway">
    <text evidence="2 7">Protein biosynthesis; polypeptide chain elongation.</text>
</comment>
<feature type="domain" description="Elongation factor P C-terminal" evidence="10">
    <location>
        <begin position="130"/>
        <end position="185"/>
    </location>
</feature>
<keyword evidence="4 7" id="KW-0963">Cytoplasm</keyword>
<dbReference type="PANTHER" id="PTHR30053:SF12">
    <property type="entry name" value="ELONGATION FACTOR P (EF-P) FAMILY PROTEIN"/>
    <property type="match status" value="1"/>
</dbReference>
<dbReference type="RefSeq" id="WP_013886928.1">
    <property type="nucleotide sequence ID" value="NZ_JAAZVV010000069.1"/>
</dbReference>
<evidence type="ECO:0000256" key="2">
    <source>
        <dbReference type="ARBA" id="ARBA00004815"/>
    </source>
</evidence>
<evidence type="ECO:0000256" key="6">
    <source>
        <dbReference type="ARBA" id="ARBA00022917"/>
    </source>
</evidence>
<dbReference type="GO" id="GO:0043043">
    <property type="term" value="P:peptide biosynthetic process"/>
    <property type="evidence" value="ECO:0007669"/>
    <property type="project" value="InterPro"/>
</dbReference>
<dbReference type="InterPro" id="IPR013185">
    <property type="entry name" value="Transl_elong_KOW-like"/>
</dbReference>
<dbReference type="FunFam" id="2.30.30.30:FF:000003">
    <property type="entry name" value="Elongation factor P"/>
    <property type="match status" value="1"/>
</dbReference>
<dbReference type="InterPro" id="IPR014722">
    <property type="entry name" value="Rib_uL2_dom2"/>
</dbReference>
<dbReference type="AlphaFoldDB" id="A0A3D5Q9K9"/>
<keyword evidence="6 7" id="KW-0648">Protein biosynthesis</keyword>
<keyword evidence="5 7" id="KW-0251">Elongation factor</keyword>
<dbReference type="InterPro" id="IPR013852">
    <property type="entry name" value="Transl_elong_P/YeiP_CS"/>
</dbReference>
<reference evidence="12 13" key="1">
    <citation type="journal article" date="2018" name="Nat. Biotechnol.">
        <title>A standardized bacterial taxonomy based on genome phylogeny substantially revises the tree of life.</title>
        <authorList>
            <person name="Parks D.H."/>
            <person name="Chuvochina M."/>
            <person name="Waite D.W."/>
            <person name="Rinke C."/>
            <person name="Skarshewski A."/>
            <person name="Chaumeil P.A."/>
            <person name="Hugenholtz P."/>
        </authorList>
    </citation>
    <scope>NUCLEOTIDE SEQUENCE [LARGE SCALE GENOMIC DNA]</scope>
    <source>
        <strain evidence="12">UBA8672</strain>
    </source>
</reference>
<dbReference type="UniPathway" id="UPA00345"/>
<accession>A0A3D5Q9K9</accession>
<evidence type="ECO:0000256" key="4">
    <source>
        <dbReference type="ARBA" id="ARBA00022490"/>
    </source>
</evidence>
<dbReference type="GO" id="GO:0003746">
    <property type="term" value="F:translation elongation factor activity"/>
    <property type="evidence" value="ECO:0007669"/>
    <property type="project" value="UniProtKB-UniRule"/>
</dbReference>
<dbReference type="EMBL" id="DPPF01000039">
    <property type="protein sequence ID" value="HCW92398.1"/>
    <property type="molecule type" value="Genomic_DNA"/>
</dbReference>
<name>A0A3D5Q9K9_FLESI</name>
<feature type="domain" description="Translation elongation factor P/YeiP central" evidence="11">
    <location>
        <begin position="68"/>
        <end position="122"/>
    </location>
</feature>
<evidence type="ECO:0000256" key="7">
    <source>
        <dbReference type="HAMAP-Rule" id="MF_00141"/>
    </source>
</evidence>
<proteinExistence type="inferred from homology"/>
<comment type="caution">
    <text evidence="12">The sequence shown here is derived from an EMBL/GenBank/DDBJ whole genome shotgun (WGS) entry which is preliminary data.</text>
</comment>
<evidence type="ECO:0000313" key="13">
    <source>
        <dbReference type="Proteomes" id="UP000262325"/>
    </source>
</evidence>
<evidence type="ECO:0000256" key="1">
    <source>
        <dbReference type="ARBA" id="ARBA00004496"/>
    </source>
</evidence>
<comment type="similarity">
    <text evidence="3 7 9">Belongs to the elongation factor P family.</text>
</comment>
<comment type="function">
    <text evidence="7">Involved in peptide bond synthesis. Stimulates efficient translation and peptide-bond synthesis on native or reconstituted 70S ribosomes in vitro. Probably functions indirectly by altering the affinity of the ribosome for aminoacyl-tRNA, thus increasing their reactivity as acceptors for peptidyl transferase.</text>
</comment>
<dbReference type="InterPro" id="IPR001059">
    <property type="entry name" value="Transl_elong_P/YeiP_cen"/>
</dbReference>
<dbReference type="InterPro" id="IPR008991">
    <property type="entry name" value="Translation_prot_SH3-like_sf"/>
</dbReference>
<dbReference type="InterPro" id="IPR012340">
    <property type="entry name" value="NA-bd_OB-fold"/>
</dbReference>
<evidence type="ECO:0000256" key="9">
    <source>
        <dbReference type="RuleBase" id="RU004389"/>
    </source>
</evidence>
<evidence type="ECO:0000259" key="11">
    <source>
        <dbReference type="SMART" id="SM01185"/>
    </source>
</evidence>
<organism evidence="12 13">
    <name type="scientific">Flexistipes sinusarabici</name>
    <dbReference type="NCBI Taxonomy" id="2352"/>
    <lineage>
        <taxon>Bacteria</taxon>
        <taxon>Pseudomonadati</taxon>
        <taxon>Deferribacterota</taxon>
        <taxon>Deferribacteres</taxon>
        <taxon>Deferribacterales</taxon>
        <taxon>Flexistipitaceae</taxon>
        <taxon>Flexistipes</taxon>
    </lineage>
</organism>
<dbReference type="CDD" id="cd04470">
    <property type="entry name" value="S1_EF-P_repeat_1"/>
    <property type="match status" value="1"/>
</dbReference>
<dbReference type="OMA" id="WSVVEFQ"/>
<protein>
    <recommendedName>
        <fullName evidence="7 8">Elongation factor P</fullName>
        <shortName evidence="7">EF-P</shortName>
    </recommendedName>
</protein>
<evidence type="ECO:0000256" key="8">
    <source>
        <dbReference type="NCBIfam" id="TIGR00038"/>
    </source>
</evidence>
<dbReference type="InterPro" id="IPR015365">
    <property type="entry name" value="Elong-fact-P_C"/>
</dbReference>
<dbReference type="PANTHER" id="PTHR30053">
    <property type="entry name" value="ELONGATION FACTOR P"/>
    <property type="match status" value="1"/>
</dbReference>
<dbReference type="PROSITE" id="PS01275">
    <property type="entry name" value="EFP"/>
    <property type="match status" value="1"/>
</dbReference>